<feature type="transmembrane region" description="Helical" evidence="2">
    <location>
        <begin position="504"/>
        <end position="524"/>
    </location>
</feature>
<feature type="transmembrane region" description="Helical" evidence="2">
    <location>
        <begin position="462"/>
        <end position="483"/>
    </location>
</feature>
<feature type="domain" description="AB hydrolase-1" evidence="4">
    <location>
        <begin position="74"/>
        <end position="184"/>
    </location>
</feature>
<keyword evidence="2" id="KW-1133">Transmembrane helix</keyword>
<dbReference type="Gene3D" id="3.40.50.1820">
    <property type="entry name" value="alpha/beta hydrolase"/>
    <property type="match status" value="1"/>
</dbReference>
<keyword evidence="2" id="KW-0812">Transmembrane</keyword>
<dbReference type="Pfam" id="PF00561">
    <property type="entry name" value="Abhydrolase_1"/>
    <property type="match status" value="1"/>
</dbReference>
<keyword evidence="3" id="KW-0732">Signal</keyword>
<reference evidence="6" key="1">
    <citation type="submission" date="2023-07" db="EMBL/GenBank/DDBJ databases">
        <title>30 novel species of actinomycetes from the DSMZ collection.</title>
        <authorList>
            <person name="Nouioui I."/>
        </authorList>
    </citation>
    <scope>NUCLEOTIDE SEQUENCE [LARGE SCALE GENOMIC DNA]</scope>
    <source>
        <strain evidence="6">DSM 44917</strain>
    </source>
</reference>
<feature type="transmembrane region" description="Helical" evidence="2">
    <location>
        <begin position="597"/>
        <end position="616"/>
    </location>
</feature>
<dbReference type="RefSeq" id="WP_311629401.1">
    <property type="nucleotide sequence ID" value="NZ_JAVREN010000006.1"/>
</dbReference>
<dbReference type="SUPFAM" id="SSF53474">
    <property type="entry name" value="alpha/beta-Hydrolases"/>
    <property type="match status" value="1"/>
</dbReference>
<feature type="transmembrane region" description="Helical" evidence="2">
    <location>
        <begin position="536"/>
        <end position="558"/>
    </location>
</feature>
<name>A0ABU2L4I5_9ACTN</name>
<sequence>MDSPPRDRPRTGRARALLLLALALVLLGGGTAAWAQTSGGDVAIQDVRFNGADGRRLSGLLYVPDGVSAADPAPAVLAVHGYINSRETQDAFAIEYSRRGYVVLALDQQGHGFSDPPAMQNGFGGPAALAYLRSLDIVDTDNIGLEGHSMGGWTVLNAAAAFPEGYRSMVLVGSSPGDAAFPAAPPGTTEFPRNLANIYGTWEEFSPLMYGVDNPADANGSEKMRTLFGTEEEVVEGRVYGDIEEGTARVLYRPANTHPGLHFDPRAVDRATDWMARTLEGGHPAPGQIWWLKELGTLVAFAGGLLFLFPFGALLLRTPYFAGLRGSVPRARGIPRGPGWWASAAVATALPAVTFFWVQDQTNRRIEVSGLFPQLITTGFMGWAVVGGLISLALLAVWHLRANRGAGAADYGLRFREAGRAALFAASVTAGLYALLAFSDWAFTTDFRIWVAQLHLMDALHFRIFLTYLLPFAFFFVVLGTVLHGQFRPSGAERSLRREMAANAGIVVAGLAVLIVVDYVPLLAGGTLAVPTQPLLIIVAFQAVLMLAVAALLSTYFFRATGSVLPGAFVNAVLITWNLVAGTATQHPVTAWGGGSQFVRVGLPLLLGLALLGQAARRLRTRGDKDDAPAEPGEAATA</sequence>
<accession>A0ABU2L4I5</accession>
<dbReference type="InterPro" id="IPR029058">
    <property type="entry name" value="AB_hydrolase_fold"/>
</dbReference>
<comment type="caution">
    <text evidence="5">The sequence shown here is derived from an EMBL/GenBank/DDBJ whole genome shotgun (WGS) entry which is preliminary data.</text>
</comment>
<comment type="similarity">
    <text evidence="1">Belongs to the AB hydrolase superfamily. FUS2 hydrolase family.</text>
</comment>
<feature type="transmembrane region" description="Helical" evidence="2">
    <location>
        <begin position="378"/>
        <end position="400"/>
    </location>
</feature>
<dbReference type="InterPro" id="IPR000073">
    <property type="entry name" value="AB_hydrolase_1"/>
</dbReference>
<keyword evidence="2" id="KW-0472">Membrane</keyword>
<evidence type="ECO:0000256" key="2">
    <source>
        <dbReference type="SAM" id="Phobius"/>
    </source>
</evidence>
<feature type="transmembrane region" description="Helical" evidence="2">
    <location>
        <begin position="565"/>
        <end position="585"/>
    </location>
</feature>
<dbReference type="InterPro" id="IPR050261">
    <property type="entry name" value="FrsA_esterase"/>
</dbReference>
<dbReference type="GO" id="GO:0016787">
    <property type="term" value="F:hydrolase activity"/>
    <property type="evidence" value="ECO:0007669"/>
    <property type="project" value="UniProtKB-KW"/>
</dbReference>
<evidence type="ECO:0000313" key="5">
    <source>
        <dbReference type="EMBL" id="MDT0306470.1"/>
    </source>
</evidence>
<dbReference type="PANTHER" id="PTHR22946">
    <property type="entry name" value="DIENELACTONE HYDROLASE DOMAIN-CONTAINING PROTEIN-RELATED"/>
    <property type="match status" value="1"/>
</dbReference>
<feature type="transmembrane region" description="Helical" evidence="2">
    <location>
        <begin position="295"/>
        <end position="316"/>
    </location>
</feature>
<dbReference type="Proteomes" id="UP001183388">
    <property type="component" value="Unassembled WGS sequence"/>
</dbReference>
<feature type="signal peptide" evidence="3">
    <location>
        <begin position="1"/>
        <end position="35"/>
    </location>
</feature>
<evidence type="ECO:0000256" key="3">
    <source>
        <dbReference type="SAM" id="SignalP"/>
    </source>
</evidence>
<dbReference type="PRINTS" id="PR00111">
    <property type="entry name" value="ABHYDROLASE"/>
</dbReference>
<evidence type="ECO:0000259" key="4">
    <source>
        <dbReference type="Pfam" id="PF00561"/>
    </source>
</evidence>
<feature type="transmembrane region" description="Helical" evidence="2">
    <location>
        <begin position="421"/>
        <end position="442"/>
    </location>
</feature>
<protein>
    <submittedName>
        <fullName evidence="5">Alpha/beta fold hydrolase</fullName>
    </submittedName>
</protein>
<proteinExistence type="inferred from homology"/>
<feature type="chain" id="PRO_5045450296" evidence="3">
    <location>
        <begin position="36"/>
        <end position="638"/>
    </location>
</feature>
<dbReference type="EMBL" id="JAVREN010000006">
    <property type="protein sequence ID" value="MDT0306470.1"/>
    <property type="molecule type" value="Genomic_DNA"/>
</dbReference>
<keyword evidence="5" id="KW-0378">Hydrolase</keyword>
<evidence type="ECO:0000313" key="6">
    <source>
        <dbReference type="Proteomes" id="UP001183388"/>
    </source>
</evidence>
<organism evidence="5 6">
    <name type="scientific">Streptomyces boetiae</name>
    <dbReference type="NCBI Taxonomy" id="3075541"/>
    <lineage>
        <taxon>Bacteria</taxon>
        <taxon>Bacillati</taxon>
        <taxon>Actinomycetota</taxon>
        <taxon>Actinomycetes</taxon>
        <taxon>Kitasatosporales</taxon>
        <taxon>Streptomycetaceae</taxon>
        <taxon>Streptomyces</taxon>
    </lineage>
</organism>
<gene>
    <name evidence="5" type="ORF">RM780_05790</name>
</gene>
<keyword evidence="6" id="KW-1185">Reference proteome</keyword>
<feature type="transmembrane region" description="Helical" evidence="2">
    <location>
        <begin position="337"/>
        <end position="358"/>
    </location>
</feature>
<evidence type="ECO:0000256" key="1">
    <source>
        <dbReference type="ARBA" id="ARBA00038115"/>
    </source>
</evidence>